<feature type="region of interest" description="Disordered" evidence="1">
    <location>
        <begin position="297"/>
        <end position="319"/>
    </location>
</feature>
<gene>
    <name evidence="2" type="ORF">Pmani_029326</name>
</gene>
<feature type="compositionally biased region" description="Low complexity" evidence="1">
    <location>
        <begin position="502"/>
        <end position="514"/>
    </location>
</feature>
<keyword evidence="3" id="KW-1185">Reference proteome</keyword>
<feature type="compositionally biased region" description="Polar residues" evidence="1">
    <location>
        <begin position="445"/>
        <end position="454"/>
    </location>
</feature>
<organism evidence="2 3">
    <name type="scientific">Petrolisthes manimaculis</name>
    <dbReference type="NCBI Taxonomy" id="1843537"/>
    <lineage>
        <taxon>Eukaryota</taxon>
        <taxon>Metazoa</taxon>
        <taxon>Ecdysozoa</taxon>
        <taxon>Arthropoda</taxon>
        <taxon>Crustacea</taxon>
        <taxon>Multicrustacea</taxon>
        <taxon>Malacostraca</taxon>
        <taxon>Eumalacostraca</taxon>
        <taxon>Eucarida</taxon>
        <taxon>Decapoda</taxon>
        <taxon>Pleocyemata</taxon>
        <taxon>Anomura</taxon>
        <taxon>Galatheoidea</taxon>
        <taxon>Porcellanidae</taxon>
        <taxon>Petrolisthes</taxon>
    </lineage>
</organism>
<accession>A0AAE1P003</accession>
<protein>
    <submittedName>
        <fullName evidence="2">Uncharacterized protein</fullName>
    </submittedName>
</protein>
<feature type="compositionally biased region" description="Low complexity" evidence="1">
    <location>
        <begin position="456"/>
        <end position="476"/>
    </location>
</feature>
<dbReference type="Proteomes" id="UP001292094">
    <property type="component" value="Unassembled WGS sequence"/>
</dbReference>
<dbReference type="AlphaFoldDB" id="A0AAE1P003"/>
<feature type="compositionally biased region" description="Basic and acidic residues" evidence="1">
    <location>
        <begin position="305"/>
        <end position="314"/>
    </location>
</feature>
<feature type="compositionally biased region" description="Polar residues" evidence="1">
    <location>
        <begin position="1"/>
        <end position="17"/>
    </location>
</feature>
<sequence>MFNPSQHGKPSKSTSYPQGAEVSKTSNHRKGAEVSKTSNHREDANFSAMHLDGLGIKFSVPSLISNYRQEEKPVKPPFSNELGYQMKDELIPIEDLQELCPEDPFLPIDLQYLEDLRQAEENVPMPDHRQGTELSKTSNQRQNSEPKTSGTAEEGLEGAVGGQPSMWREDMLKKLGITSRRERLNELLASNEAEGYSPKLIDSDDEVDPVLHGVRDGDPNSTKTCTYINGKRYWNLRRISKDDDDDFYFISDDEVKEARRMERKRLVNDQVLDMMSGKLNDNQVIELADYMKESHFFEETEEQESESKKQKQTAEDDVVNQELNDDQKDLLMDALLDEVDNIPLETGENPGKKLPQSMLFYYAMTNQRVAALHDHTYAQDPSHRSRQRSNNVLKVSLKSVGKLPMDSDGQQSMEDGGSIVVVDDHSISNSLPTIVHSPCTLTTSNHPTTLSVPNISPKTSTAPTSQATSQATPATPNSLFRTPTIHLQKNPQQPVITTQHNSSTPHSQPTTTQSTIACRYQSRMSLRHHPYRQTASSNHQDSKRLVTMRLPKFVVAPVEAPTQSQMALVESIQRVLGPYPGWSLRNRCKWSRPELDSLFSH</sequence>
<feature type="region of interest" description="Disordered" evidence="1">
    <location>
        <begin position="123"/>
        <end position="167"/>
    </location>
</feature>
<dbReference type="EMBL" id="JAWZYT010003456">
    <property type="protein sequence ID" value="KAK4298316.1"/>
    <property type="molecule type" value="Genomic_DNA"/>
</dbReference>
<feature type="region of interest" description="Disordered" evidence="1">
    <location>
        <begin position="445"/>
        <end position="478"/>
    </location>
</feature>
<evidence type="ECO:0000256" key="1">
    <source>
        <dbReference type="SAM" id="MobiDB-lite"/>
    </source>
</evidence>
<feature type="region of interest" description="Disordered" evidence="1">
    <location>
        <begin position="495"/>
        <end position="514"/>
    </location>
</feature>
<evidence type="ECO:0000313" key="2">
    <source>
        <dbReference type="EMBL" id="KAK4298316.1"/>
    </source>
</evidence>
<comment type="caution">
    <text evidence="2">The sequence shown here is derived from an EMBL/GenBank/DDBJ whole genome shotgun (WGS) entry which is preliminary data.</text>
</comment>
<feature type="region of interest" description="Disordered" evidence="1">
    <location>
        <begin position="1"/>
        <end position="46"/>
    </location>
</feature>
<proteinExistence type="predicted"/>
<reference evidence="2" key="1">
    <citation type="submission" date="2023-11" db="EMBL/GenBank/DDBJ databases">
        <title>Genome assemblies of two species of porcelain crab, Petrolisthes cinctipes and Petrolisthes manimaculis (Anomura: Porcellanidae).</title>
        <authorList>
            <person name="Angst P."/>
        </authorList>
    </citation>
    <scope>NUCLEOTIDE SEQUENCE</scope>
    <source>
        <strain evidence="2">PB745_02</strain>
        <tissue evidence="2">Gill</tissue>
    </source>
</reference>
<feature type="compositionally biased region" description="Polar residues" evidence="1">
    <location>
        <begin position="132"/>
        <end position="151"/>
    </location>
</feature>
<name>A0AAE1P003_9EUCA</name>
<evidence type="ECO:0000313" key="3">
    <source>
        <dbReference type="Proteomes" id="UP001292094"/>
    </source>
</evidence>